<evidence type="ECO:0000256" key="4">
    <source>
        <dbReference type="ARBA" id="ARBA00023002"/>
    </source>
</evidence>
<keyword evidence="6" id="KW-0411">Iron-sulfur</keyword>
<dbReference type="EMBL" id="JAVDPY010000006">
    <property type="protein sequence ID" value="MDR6335104.1"/>
    <property type="molecule type" value="Genomic_DNA"/>
</dbReference>
<dbReference type="Gene3D" id="3.90.380.10">
    <property type="entry name" value="Naphthalene 1,2-dioxygenase Alpha Subunit, Chain A, domain 1"/>
    <property type="match status" value="1"/>
</dbReference>
<comment type="cofactor">
    <cofactor evidence="1">
        <name>Fe cation</name>
        <dbReference type="ChEBI" id="CHEBI:24875"/>
    </cofactor>
</comment>
<proteinExistence type="predicted"/>
<dbReference type="GO" id="GO:0005506">
    <property type="term" value="F:iron ion binding"/>
    <property type="evidence" value="ECO:0007669"/>
    <property type="project" value="InterPro"/>
</dbReference>
<evidence type="ECO:0000313" key="11">
    <source>
        <dbReference type="Proteomes" id="UP001245370"/>
    </source>
</evidence>
<dbReference type="SUPFAM" id="SSF55961">
    <property type="entry name" value="Bet v1-like"/>
    <property type="match status" value="1"/>
</dbReference>
<sequence>MLDHARTHAPSDPARRLTAGQIAQVAQLEDSDPSLVDKEISYLETDIYVSQERFDLEQRKLFRGRPLPITVSAALPAPRTHVINEDYGMSILLTRDENSEVRAFLNVCAHRGVKLCQSKEAETGGLIVCPYHAWSFNLKGDLVGVPRAEVFPGLDKKMHGLVPLECVEAGGLIWVNLDRETKADFSLVTGELAQDFEAVKLPDQKIFRHVTVDLAANWKLVVDAFSENYHITRLHAESLKGMFVDRKTVCDRIGPHLRAMSGRAGFKQGGPVETFEEFRKSIVACYTILPGAVIITSPTYISVMLLAPQSPGRTIINYYMLVDRLPETEQELAHYERSFALMKRITTEEDFWVSELGQLGAQSGAMPRMILGGMEQDVARFHASLDAILEA</sequence>
<reference evidence="9 11" key="2">
    <citation type="submission" date="2023-07" db="EMBL/GenBank/DDBJ databases">
        <title>Genomic Encyclopedia of Type Strains, Phase IV (KMG-IV): sequencing the most valuable type-strain genomes for metagenomic binning, comparative biology and taxonomic classification.</title>
        <authorList>
            <person name="Goeker M."/>
        </authorList>
    </citation>
    <scope>NUCLEOTIDE SEQUENCE [LARGE SCALE GENOMIC DNA]</scope>
    <source>
        <strain evidence="9 11">DSM 338</strain>
    </source>
</reference>
<dbReference type="InterPro" id="IPR015879">
    <property type="entry name" value="Ring_hydroxy_dOase_asu_C_dom"/>
</dbReference>
<evidence type="ECO:0000256" key="3">
    <source>
        <dbReference type="ARBA" id="ARBA00022723"/>
    </source>
</evidence>
<keyword evidence="2" id="KW-0001">2Fe-2S</keyword>
<name>A0A9W6FN68_XANFL</name>
<keyword evidence="3" id="KW-0479">Metal-binding</keyword>
<dbReference type="CDD" id="cd03469">
    <property type="entry name" value="Rieske_RO_Alpha_N"/>
    <property type="match status" value="1"/>
</dbReference>
<dbReference type="Pfam" id="PF00848">
    <property type="entry name" value="Ring_hydroxyl_A"/>
    <property type="match status" value="1"/>
</dbReference>
<gene>
    <name evidence="9" type="ORF">GGQ86_003594</name>
    <name evidence="8" type="ORF">XFLAVUS301_33470</name>
</gene>
<dbReference type="EMBL" id="BSDO01000005">
    <property type="protein sequence ID" value="GLI23673.1"/>
    <property type="molecule type" value="Genomic_DNA"/>
</dbReference>
<dbReference type="InterPro" id="IPR036922">
    <property type="entry name" value="Rieske_2Fe-2S_sf"/>
</dbReference>
<dbReference type="GO" id="GO:0016491">
    <property type="term" value="F:oxidoreductase activity"/>
    <property type="evidence" value="ECO:0007669"/>
    <property type="project" value="UniProtKB-KW"/>
</dbReference>
<keyword evidence="4" id="KW-0560">Oxidoreductase</keyword>
<dbReference type="GeneID" id="95764128"/>
<comment type="caution">
    <text evidence="8">The sequence shown here is derived from an EMBL/GenBank/DDBJ whole genome shotgun (WGS) entry which is preliminary data.</text>
</comment>
<accession>A0A9W6FN68</accession>
<dbReference type="PROSITE" id="PS51296">
    <property type="entry name" value="RIESKE"/>
    <property type="match status" value="1"/>
</dbReference>
<evidence type="ECO:0000256" key="1">
    <source>
        <dbReference type="ARBA" id="ARBA00001962"/>
    </source>
</evidence>
<dbReference type="Pfam" id="PF00355">
    <property type="entry name" value="Rieske"/>
    <property type="match status" value="1"/>
</dbReference>
<evidence type="ECO:0000256" key="5">
    <source>
        <dbReference type="ARBA" id="ARBA00023004"/>
    </source>
</evidence>
<evidence type="ECO:0000313" key="9">
    <source>
        <dbReference type="EMBL" id="MDR6335104.1"/>
    </source>
</evidence>
<evidence type="ECO:0000256" key="6">
    <source>
        <dbReference type="ARBA" id="ARBA00023014"/>
    </source>
</evidence>
<evidence type="ECO:0000259" key="7">
    <source>
        <dbReference type="PROSITE" id="PS51296"/>
    </source>
</evidence>
<dbReference type="Gene3D" id="2.102.10.10">
    <property type="entry name" value="Rieske [2Fe-2S] iron-sulphur domain"/>
    <property type="match status" value="1"/>
</dbReference>
<dbReference type="PANTHER" id="PTHR43756:SF5">
    <property type="entry name" value="CHOLINE MONOOXYGENASE, CHLOROPLASTIC"/>
    <property type="match status" value="1"/>
</dbReference>
<feature type="domain" description="Rieske" evidence="7">
    <location>
        <begin position="68"/>
        <end position="175"/>
    </location>
</feature>
<organism evidence="8 10">
    <name type="scientific">Xanthobacter flavus</name>
    <dbReference type="NCBI Taxonomy" id="281"/>
    <lineage>
        <taxon>Bacteria</taxon>
        <taxon>Pseudomonadati</taxon>
        <taxon>Pseudomonadota</taxon>
        <taxon>Alphaproteobacteria</taxon>
        <taxon>Hyphomicrobiales</taxon>
        <taxon>Xanthobacteraceae</taxon>
        <taxon>Xanthobacter</taxon>
    </lineage>
</organism>
<dbReference type="Proteomes" id="UP001144397">
    <property type="component" value="Unassembled WGS sequence"/>
</dbReference>
<reference evidence="8" key="1">
    <citation type="submission" date="2022-12" db="EMBL/GenBank/DDBJ databases">
        <title>Reference genome sequencing for broad-spectrum identification of bacterial and archaeal isolates by mass spectrometry.</title>
        <authorList>
            <person name="Sekiguchi Y."/>
            <person name="Tourlousse D.M."/>
        </authorList>
    </citation>
    <scope>NUCLEOTIDE SEQUENCE</scope>
    <source>
        <strain evidence="8">301</strain>
    </source>
</reference>
<dbReference type="PANTHER" id="PTHR43756">
    <property type="entry name" value="CHOLINE MONOOXYGENASE, CHLOROPLASTIC"/>
    <property type="match status" value="1"/>
</dbReference>
<evidence type="ECO:0000256" key="2">
    <source>
        <dbReference type="ARBA" id="ARBA00022714"/>
    </source>
</evidence>
<dbReference type="GO" id="GO:0051537">
    <property type="term" value="F:2 iron, 2 sulfur cluster binding"/>
    <property type="evidence" value="ECO:0007669"/>
    <property type="project" value="UniProtKB-KW"/>
</dbReference>
<evidence type="ECO:0000313" key="10">
    <source>
        <dbReference type="Proteomes" id="UP001144397"/>
    </source>
</evidence>
<dbReference type="SUPFAM" id="SSF50022">
    <property type="entry name" value="ISP domain"/>
    <property type="match status" value="1"/>
</dbReference>
<keyword evidence="11" id="KW-1185">Reference proteome</keyword>
<keyword evidence="5" id="KW-0408">Iron</keyword>
<dbReference type="AlphaFoldDB" id="A0A9W6FN68"/>
<dbReference type="InterPro" id="IPR017941">
    <property type="entry name" value="Rieske_2Fe-2S"/>
</dbReference>
<dbReference type="PRINTS" id="PR00090">
    <property type="entry name" value="RNGDIOXGNASE"/>
</dbReference>
<dbReference type="Proteomes" id="UP001245370">
    <property type="component" value="Unassembled WGS sequence"/>
</dbReference>
<protein>
    <submittedName>
        <fullName evidence="9">Phenylpropionate dioxygenase-like ring-hydroxylating dioxygenase large terminal subunit</fullName>
    </submittedName>
</protein>
<dbReference type="RefSeq" id="WP_281808524.1">
    <property type="nucleotide sequence ID" value="NZ_BSDO01000005.1"/>
</dbReference>
<evidence type="ECO:0000313" key="8">
    <source>
        <dbReference type="EMBL" id="GLI23673.1"/>
    </source>
</evidence>
<dbReference type="InterPro" id="IPR001663">
    <property type="entry name" value="Rng_hydr_dOase-A"/>
</dbReference>